<dbReference type="GO" id="GO:0046052">
    <property type="term" value="P:UTP catabolic process"/>
    <property type="evidence" value="ECO:0007669"/>
    <property type="project" value="TreeGrafter"/>
</dbReference>
<dbReference type="PIRSF" id="PIRSF002845">
    <property type="entry name" value="Ttrprl_mtas_MazG"/>
    <property type="match status" value="1"/>
</dbReference>
<dbReference type="GO" id="GO:0046061">
    <property type="term" value="P:dATP catabolic process"/>
    <property type="evidence" value="ECO:0007669"/>
    <property type="project" value="TreeGrafter"/>
</dbReference>
<dbReference type="FunFam" id="1.10.287.1080:FF:000001">
    <property type="entry name" value="Nucleoside triphosphate pyrophosphohydrolase"/>
    <property type="match status" value="1"/>
</dbReference>
<keyword evidence="4" id="KW-0808">Transferase</keyword>
<dbReference type="STRING" id="1852522.SAMN06295960_4826"/>
<dbReference type="CDD" id="cd11529">
    <property type="entry name" value="NTP-PPase_MazG_Cterm"/>
    <property type="match status" value="1"/>
</dbReference>
<dbReference type="InterPro" id="IPR011551">
    <property type="entry name" value="NTP_PyrPHydrolase_MazG"/>
</dbReference>
<dbReference type="AlphaFoldDB" id="A0A1X7M0W0"/>
<dbReference type="FunFam" id="1.10.287.1080:FF:000003">
    <property type="entry name" value="Nucleoside triphosphate pyrophosphohydrolase"/>
    <property type="match status" value="1"/>
</dbReference>
<keyword evidence="1" id="KW-0175">Coiled coil</keyword>
<feature type="coiled-coil region" evidence="1">
    <location>
        <begin position="394"/>
        <end position="421"/>
    </location>
</feature>
<dbReference type="GO" id="GO:0046076">
    <property type="term" value="P:dTTP catabolic process"/>
    <property type="evidence" value="ECO:0007669"/>
    <property type="project" value="TreeGrafter"/>
</dbReference>
<reference evidence="4 5" key="1">
    <citation type="submission" date="2017-04" db="EMBL/GenBank/DDBJ databases">
        <authorList>
            <person name="Afonso C.L."/>
            <person name="Miller P.J."/>
            <person name="Scott M.A."/>
            <person name="Spackman E."/>
            <person name="Goraichik I."/>
            <person name="Dimitrov K.M."/>
            <person name="Suarez D.L."/>
            <person name="Swayne D.E."/>
        </authorList>
    </citation>
    <scope>NUCLEOTIDE SEQUENCE [LARGE SCALE GENOMIC DNA]</scope>
    <source>
        <strain evidence="4 5">11</strain>
    </source>
</reference>
<dbReference type="RefSeq" id="WP_085498836.1">
    <property type="nucleotide sequence ID" value="NZ_FXAZ01000011.1"/>
</dbReference>
<proteinExistence type="predicted"/>
<dbReference type="GO" id="GO:0006203">
    <property type="term" value="P:dGTP catabolic process"/>
    <property type="evidence" value="ECO:0007669"/>
    <property type="project" value="TreeGrafter"/>
</dbReference>
<dbReference type="SUPFAM" id="SSF53790">
    <property type="entry name" value="Tetrapyrrole methylase"/>
    <property type="match status" value="1"/>
</dbReference>
<dbReference type="OrthoDB" id="9808939at2"/>
<name>A0A1X7M0W0_9BACL</name>
<keyword evidence="5" id="KW-1185">Reference proteome</keyword>
<dbReference type="InterPro" id="IPR048015">
    <property type="entry name" value="NTP-PPase_MazG-like_N"/>
</dbReference>
<dbReference type="Pfam" id="PF03819">
    <property type="entry name" value="MazG"/>
    <property type="match status" value="2"/>
</dbReference>
<dbReference type="Pfam" id="PF00590">
    <property type="entry name" value="TP_methylase"/>
    <property type="match status" value="1"/>
</dbReference>
<evidence type="ECO:0000259" key="2">
    <source>
        <dbReference type="Pfam" id="PF00590"/>
    </source>
</evidence>
<dbReference type="InterPro" id="IPR035996">
    <property type="entry name" value="4pyrrol_Methylase_sf"/>
</dbReference>
<dbReference type="PANTHER" id="PTHR30522:SF0">
    <property type="entry name" value="NUCLEOSIDE TRIPHOSPHATE PYROPHOSPHOHYDROLASE"/>
    <property type="match status" value="1"/>
</dbReference>
<dbReference type="InterPro" id="IPR014777">
    <property type="entry name" value="4pyrrole_Mease_sub1"/>
</dbReference>
<dbReference type="NCBIfam" id="NF007113">
    <property type="entry name" value="PRK09562.1"/>
    <property type="match status" value="1"/>
</dbReference>
<organism evidence="4 5">
    <name type="scientific">Paenibacillus aquistagni</name>
    <dbReference type="NCBI Taxonomy" id="1852522"/>
    <lineage>
        <taxon>Bacteria</taxon>
        <taxon>Bacillati</taxon>
        <taxon>Bacillota</taxon>
        <taxon>Bacilli</taxon>
        <taxon>Bacillales</taxon>
        <taxon>Paenibacillaceae</taxon>
        <taxon>Paenibacillus</taxon>
    </lineage>
</organism>
<dbReference type="GO" id="GO:0032259">
    <property type="term" value="P:methylation"/>
    <property type="evidence" value="ECO:0007669"/>
    <property type="project" value="UniProtKB-KW"/>
</dbReference>
<dbReference type="InterPro" id="IPR004518">
    <property type="entry name" value="MazG-like_dom"/>
</dbReference>
<sequence>MSGKIVVMGLGSGDPGQLTLKVWNRLQGAKHLYVRTEHHPVMDLLRDHQIRYTSFDKVYEAHDSFPEVYAAIARQLLALAKDEAEEIVYAVPGHPMVAESTVSLLREQCEKEQVGLEIIGGESFIDETFTRFGFDPIDGFQLLDASTINPAVLSPQLHIVIGQVYDTFTASDVKLSLMEMYPDDYEVVVGHALGVQGMEQIIRVPLYELDRVEGYGNLSLIWVPRTEDDRVRNRTFARLHEIVATLRSPEGCPWDREQTHQSLRKYLIEETYEVLETIDDDDVEGMQEELGDLLLQIMLHSQMEEETGTFNVYDVVQGLNEKLLFRHPHVFGDSTAKDAEAALKNWEQMKAKEKQLKGEASKRPSVLDGVPRELPALMKAYKYQKKAGKVGFDWDRVEDVLDKVAEELQELREAIIDGQAQGKEEQALEHAQKELGDLLFAAVNVSRFIDVDPEEALVMTNHKFVQRFRYIEEQLRINGKSFDQTDLLEMEQWWQESKRFTP</sequence>
<dbReference type="PANTHER" id="PTHR30522">
    <property type="entry name" value="NUCLEOSIDE TRIPHOSPHATE PYROPHOSPHOHYDROLASE"/>
    <property type="match status" value="1"/>
</dbReference>
<dbReference type="NCBIfam" id="TIGR00444">
    <property type="entry name" value="mazG"/>
    <property type="match status" value="1"/>
</dbReference>
<dbReference type="GO" id="GO:0008168">
    <property type="term" value="F:methyltransferase activity"/>
    <property type="evidence" value="ECO:0007669"/>
    <property type="project" value="UniProtKB-KW"/>
</dbReference>
<evidence type="ECO:0000313" key="5">
    <source>
        <dbReference type="Proteomes" id="UP000193834"/>
    </source>
</evidence>
<evidence type="ECO:0000313" key="4">
    <source>
        <dbReference type="EMBL" id="SMG58989.1"/>
    </source>
</evidence>
<protein>
    <submittedName>
        <fullName evidence="4">Tetrapyrrole methylase family protein / MazG family protein</fullName>
    </submittedName>
</protein>
<dbReference type="GO" id="GO:0047429">
    <property type="term" value="F:nucleoside triphosphate diphosphatase activity"/>
    <property type="evidence" value="ECO:0007669"/>
    <property type="project" value="InterPro"/>
</dbReference>
<dbReference type="GO" id="GO:0006950">
    <property type="term" value="P:response to stress"/>
    <property type="evidence" value="ECO:0007669"/>
    <property type="project" value="UniProtKB-ARBA"/>
</dbReference>
<dbReference type="GO" id="GO:0046047">
    <property type="term" value="P:TTP catabolic process"/>
    <property type="evidence" value="ECO:0007669"/>
    <property type="project" value="TreeGrafter"/>
</dbReference>
<evidence type="ECO:0000259" key="3">
    <source>
        <dbReference type="Pfam" id="PF03819"/>
    </source>
</evidence>
<dbReference type="Gene3D" id="3.40.1010.10">
    <property type="entry name" value="Cobalt-precorrin-4 Transmethylase, Domain 1"/>
    <property type="match status" value="1"/>
</dbReference>
<dbReference type="InterPro" id="IPR048011">
    <property type="entry name" value="NTP-PPase_MazG-like_C"/>
</dbReference>
<dbReference type="Gene3D" id="1.10.287.1080">
    <property type="entry name" value="MazG-like"/>
    <property type="match status" value="2"/>
</dbReference>
<dbReference type="Proteomes" id="UP000193834">
    <property type="component" value="Unassembled WGS sequence"/>
</dbReference>
<gene>
    <name evidence="4" type="ORF">SAMN06295960_4826</name>
</gene>
<dbReference type="InterPro" id="IPR000878">
    <property type="entry name" value="4pyrrol_Mease"/>
</dbReference>
<dbReference type="EMBL" id="FXAZ01000011">
    <property type="protein sequence ID" value="SMG58989.1"/>
    <property type="molecule type" value="Genomic_DNA"/>
</dbReference>
<dbReference type="InterPro" id="IPR024180">
    <property type="entry name" value="Tetrapyrrole_Mease/MazG_pred"/>
</dbReference>
<dbReference type="InterPro" id="IPR035013">
    <property type="entry name" value="YabN_N"/>
</dbReference>
<dbReference type="CDD" id="cd11528">
    <property type="entry name" value="NTP-PPase_MazG_Nterm"/>
    <property type="match status" value="1"/>
</dbReference>
<dbReference type="GO" id="GO:0046081">
    <property type="term" value="P:dUTP catabolic process"/>
    <property type="evidence" value="ECO:0007669"/>
    <property type="project" value="TreeGrafter"/>
</dbReference>
<evidence type="ECO:0000256" key="1">
    <source>
        <dbReference type="SAM" id="Coils"/>
    </source>
</evidence>
<feature type="domain" description="NTP pyrophosphohydrolase MazG-like" evidence="3">
    <location>
        <begin position="400"/>
        <end position="467"/>
    </location>
</feature>
<accession>A0A1X7M0W0</accession>
<feature type="domain" description="Tetrapyrrole methylase" evidence="2">
    <location>
        <begin position="4"/>
        <end position="210"/>
    </location>
</feature>
<keyword evidence="4" id="KW-0489">Methyltransferase</keyword>
<feature type="domain" description="NTP pyrophosphohydrolase MazG-like" evidence="3">
    <location>
        <begin position="258"/>
        <end position="331"/>
    </location>
</feature>
<dbReference type="CDD" id="cd11723">
    <property type="entry name" value="YabN_N_like"/>
    <property type="match status" value="1"/>
</dbReference>
<dbReference type="SUPFAM" id="SSF101386">
    <property type="entry name" value="all-alpha NTP pyrophosphatases"/>
    <property type="match status" value="2"/>
</dbReference>